<dbReference type="EC" id="3.1.21.-" evidence="2"/>
<accession>A0ABT5XCZ4</accession>
<dbReference type="SUPFAM" id="SSF52980">
    <property type="entry name" value="Restriction endonuclease-like"/>
    <property type="match status" value="1"/>
</dbReference>
<proteinExistence type="predicted"/>
<keyword evidence="3" id="KW-1185">Reference proteome</keyword>
<dbReference type="InterPro" id="IPR007560">
    <property type="entry name" value="Restrct_endonuc_IV_Mrr"/>
</dbReference>
<feature type="domain" description="Restriction endonuclease type IV Mrr" evidence="1">
    <location>
        <begin position="6"/>
        <end position="112"/>
    </location>
</feature>
<protein>
    <submittedName>
        <fullName evidence="2">Restriction endonuclease</fullName>
        <ecNumber evidence="2">3.1.21.-</ecNumber>
    </submittedName>
</protein>
<dbReference type="GO" id="GO:0016787">
    <property type="term" value="F:hydrolase activity"/>
    <property type="evidence" value="ECO:0007669"/>
    <property type="project" value="UniProtKB-KW"/>
</dbReference>
<evidence type="ECO:0000313" key="3">
    <source>
        <dbReference type="Proteomes" id="UP001215956"/>
    </source>
</evidence>
<dbReference type="GO" id="GO:0004519">
    <property type="term" value="F:endonuclease activity"/>
    <property type="evidence" value="ECO:0007669"/>
    <property type="project" value="UniProtKB-KW"/>
</dbReference>
<reference evidence="2 3" key="1">
    <citation type="submission" date="2023-03" db="EMBL/GenBank/DDBJ databases">
        <title>Whole genome sequencing of Methanotrichaceae archaeon M04Ac.</title>
        <authorList>
            <person name="Khomyakova M.A."/>
            <person name="Merkel A.Y."/>
            <person name="Slobodkin A.I."/>
        </authorList>
    </citation>
    <scope>NUCLEOTIDE SEQUENCE [LARGE SCALE GENOMIC DNA]</scope>
    <source>
        <strain evidence="2 3">M04Ac</strain>
    </source>
</reference>
<dbReference type="InterPro" id="IPR011335">
    <property type="entry name" value="Restrct_endonuc-II-like"/>
</dbReference>
<dbReference type="Proteomes" id="UP001215956">
    <property type="component" value="Unassembled WGS sequence"/>
</dbReference>
<name>A0ABT5XCZ4_9EURY</name>
<keyword evidence="2" id="KW-0378">Hydrolase</keyword>
<sequence>MNPLETGYSFEEEFGDLIELNCYRVENITKSSEGWAEIVATRTDEVGHKVTYSIYCKRTDGLVDDADVERVAKAAGSQPGRIIVVVSPSSGFSRSAADLAQRLGVRLWGPGEIERLRRNVAEKRGLCRREAMDRSDMQDDGAGRRSKAGIVAVLLILSIAILYVKSYGFDAAPMERIIEDLSDVVYRGGLGDLEVSEILDLGDETVRRGFGALYGWFEAVLEGFHNP</sequence>
<dbReference type="Pfam" id="PF04471">
    <property type="entry name" value="Mrr_cat"/>
    <property type="match status" value="1"/>
</dbReference>
<keyword evidence="2" id="KW-0255">Endonuclease</keyword>
<keyword evidence="2" id="KW-0540">Nuclease</keyword>
<gene>
    <name evidence="2" type="ORF">P0O24_03140</name>
</gene>
<evidence type="ECO:0000259" key="1">
    <source>
        <dbReference type="Pfam" id="PF04471"/>
    </source>
</evidence>
<evidence type="ECO:0000313" key="2">
    <source>
        <dbReference type="EMBL" id="MDF0592576.1"/>
    </source>
</evidence>
<organism evidence="2 3">
    <name type="scientific">Candidatus Methanocrinis alkalitolerans</name>
    <dbReference type="NCBI Taxonomy" id="3033395"/>
    <lineage>
        <taxon>Archaea</taxon>
        <taxon>Methanobacteriati</taxon>
        <taxon>Methanobacteriota</taxon>
        <taxon>Stenosarchaea group</taxon>
        <taxon>Methanomicrobia</taxon>
        <taxon>Methanotrichales</taxon>
        <taxon>Methanotrichaceae</taxon>
        <taxon>Methanocrinis</taxon>
    </lineage>
</organism>
<dbReference type="RefSeq" id="WP_316968285.1">
    <property type="nucleotide sequence ID" value="NZ_JARFPL010000007.1"/>
</dbReference>
<dbReference type="EMBL" id="JARFPL010000007">
    <property type="protein sequence ID" value="MDF0592576.1"/>
    <property type="molecule type" value="Genomic_DNA"/>
</dbReference>
<comment type="caution">
    <text evidence="2">The sequence shown here is derived from an EMBL/GenBank/DDBJ whole genome shotgun (WGS) entry which is preliminary data.</text>
</comment>